<dbReference type="InterPro" id="IPR050109">
    <property type="entry name" value="HTH-type_TetR-like_transc_reg"/>
</dbReference>
<feature type="DNA-binding region" description="H-T-H motif" evidence="5">
    <location>
        <begin position="27"/>
        <end position="46"/>
    </location>
</feature>
<accession>D0MDT5</accession>
<dbReference type="SUPFAM" id="SSF46689">
    <property type="entry name" value="Homeodomain-like"/>
    <property type="match status" value="1"/>
</dbReference>
<dbReference type="PROSITE" id="PS50977">
    <property type="entry name" value="HTH_TETR_2"/>
    <property type="match status" value="1"/>
</dbReference>
<evidence type="ECO:0000313" key="7">
    <source>
        <dbReference type="EMBL" id="ACY49079.1"/>
    </source>
</evidence>
<dbReference type="Gene3D" id="1.10.357.10">
    <property type="entry name" value="Tetracycline Repressor, domain 2"/>
    <property type="match status" value="1"/>
</dbReference>
<keyword evidence="8" id="KW-1185">Reference proteome</keyword>
<protein>
    <submittedName>
        <fullName evidence="7">Transcriptional regulator, TetR family</fullName>
    </submittedName>
</protein>
<evidence type="ECO:0000256" key="3">
    <source>
        <dbReference type="ARBA" id="ARBA00023125"/>
    </source>
</evidence>
<dbReference type="HOGENOM" id="CLU_069356_12_4_10"/>
<dbReference type="OrthoDB" id="9789566at2"/>
<dbReference type="Gene3D" id="1.10.10.60">
    <property type="entry name" value="Homeodomain-like"/>
    <property type="match status" value="1"/>
</dbReference>
<dbReference type="Proteomes" id="UP000002221">
    <property type="component" value="Chromosome"/>
</dbReference>
<dbReference type="eggNOG" id="COG1309">
    <property type="taxonomic scope" value="Bacteria"/>
</dbReference>
<feature type="domain" description="HTH tetR-type" evidence="6">
    <location>
        <begin position="4"/>
        <end position="64"/>
    </location>
</feature>
<dbReference type="PRINTS" id="PR00455">
    <property type="entry name" value="HTHTETR"/>
</dbReference>
<dbReference type="GO" id="GO:0003700">
    <property type="term" value="F:DNA-binding transcription factor activity"/>
    <property type="evidence" value="ECO:0007669"/>
    <property type="project" value="TreeGrafter"/>
</dbReference>
<keyword evidence="3 5" id="KW-0238">DNA-binding</keyword>
<evidence type="ECO:0000256" key="2">
    <source>
        <dbReference type="ARBA" id="ARBA00023015"/>
    </source>
</evidence>
<evidence type="ECO:0000256" key="1">
    <source>
        <dbReference type="ARBA" id="ARBA00022491"/>
    </source>
</evidence>
<keyword evidence="1" id="KW-0678">Repressor</keyword>
<keyword evidence="2" id="KW-0805">Transcription regulation</keyword>
<dbReference type="AlphaFoldDB" id="D0MDT5"/>
<name>D0MDT5_RHOM4</name>
<dbReference type="SUPFAM" id="SSF48498">
    <property type="entry name" value="Tetracyclin repressor-like, C-terminal domain"/>
    <property type="match status" value="1"/>
</dbReference>
<dbReference type="Pfam" id="PF17932">
    <property type="entry name" value="TetR_C_24"/>
    <property type="match status" value="1"/>
</dbReference>
<keyword evidence="4" id="KW-0804">Transcription</keyword>
<proteinExistence type="predicted"/>
<reference evidence="7 8" key="1">
    <citation type="journal article" date="2009" name="Stand. Genomic Sci.">
        <title>Complete genome sequence of Rhodothermus marinus type strain (R-10).</title>
        <authorList>
            <person name="Nolan M."/>
            <person name="Tindall B.J."/>
            <person name="Pomrenke H."/>
            <person name="Lapidus A."/>
            <person name="Copeland A."/>
            <person name="Glavina Del Rio T."/>
            <person name="Lucas S."/>
            <person name="Chen F."/>
            <person name="Tice H."/>
            <person name="Cheng J.F."/>
            <person name="Saunders E."/>
            <person name="Han C."/>
            <person name="Bruce D."/>
            <person name="Goodwin L."/>
            <person name="Chain P."/>
            <person name="Pitluck S."/>
            <person name="Ovchinikova G."/>
            <person name="Pati A."/>
            <person name="Ivanova N."/>
            <person name="Mavromatis K."/>
            <person name="Chen A."/>
            <person name="Palaniappan K."/>
            <person name="Land M."/>
            <person name="Hauser L."/>
            <person name="Chang Y.J."/>
            <person name="Jeffries C.D."/>
            <person name="Brettin T."/>
            <person name="Goker M."/>
            <person name="Bristow J."/>
            <person name="Eisen J.A."/>
            <person name="Markowitz V."/>
            <person name="Hugenholtz P."/>
            <person name="Kyrpides N.C."/>
            <person name="Klenk H.P."/>
            <person name="Detter J.C."/>
        </authorList>
    </citation>
    <scope>NUCLEOTIDE SEQUENCE [LARGE SCALE GENOMIC DNA]</scope>
    <source>
        <strain evidence="8">ATCC 43812 / DSM 4252 / R-10</strain>
    </source>
</reference>
<dbReference type="STRING" id="518766.Rmar_2200"/>
<evidence type="ECO:0000256" key="5">
    <source>
        <dbReference type="PROSITE-ProRule" id="PRU00335"/>
    </source>
</evidence>
<dbReference type="PANTHER" id="PTHR30055">
    <property type="entry name" value="HTH-TYPE TRANSCRIPTIONAL REGULATOR RUTR"/>
    <property type="match status" value="1"/>
</dbReference>
<gene>
    <name evidence="7" type="ordered locus">Rmar_2200</name>
</gene>
<sequence>MERSRREAEIYRAAARVFRRKGLQQTRLQDVADELGVPRGALYYYVASRDDLVRAVVETPLRRLLAQAREIVSSNDAPAAKLARLIAQHLQSLAAEHESWLLLQCEGREALQEVLAIDLQALLRQYETCWSEVVAEGIEQGVFVATTEPDVAARACLGLVQGVYCWQRLTGEEDPEAVAAWLTPLVLQSLQGAGRSVSASLNT</sequence>
<dbReference type="InterPro" id="IPR036271">
    <property type="entry name" value="Tet_transcr_reg_TetR-rel_C_sf"/>
</dbReference>
<evidence type="ECO:0000259" key="6">
    <source>
        <dbReference type="PROSITE" id="PS50977"/>
    </source>
</evidence>
<organism evidence="7 8">
    <name type="scientific">Rhodothermus marinus (strain ATCC 43812 / DSM 4252 / R-10)</name>
    <name type="common">Rhodothermus obamensis</name>
    <dbReference type="NCBI Taxonomy" id="518766"/>
    <lineage>
        <taxon>Bacteria</taxon>
        <taxon>Pseudomonadati</taxon>
        <taxon>Rhodothermota</taxon>
        <taxon>Rhodothermia</taxon>
        <taxon>Rhodothermales</taxon>
        <taxon>Rhodothermaceae</taxon>
        <taxon>Rhodothermus</taxon>
    </lineage>
</organism>
<dbReference type="InterPro" id="IPR001647">
    <property type="entry name" value="HTH_TetR"/>
</dbReference>
<dbReference type="KEGG" id="rmr:Rmar_2200"/>
<dbReference type="EMBL" id="CP001807">
    <property type="protein sequence ID" value="ACY49079.1"/>
    <property type="molecule type" value="Genomic_DNA"/>
</dbReference>
<dbReference type="InterPro" id="IPR041490">
    <property type="entry name" value="KstR2_TetR_C"/>
</dbReference>
<evidence type="ECO:0000256" key="4">
    <source>
        <dbReference type="ARBA" id="ARBA00023163"/>
    </source>
</evidence>
<dbReference type="Pfam" id="PF00440">
    <property type="entry name" value="TetR_N"/>
    <property type="match status" value="1"/>
</dbReference>
<dbReference type="InterPro" id="IPR009057">
    <property type="entry name" value="Homeodomain-like_sf"/>
</dbReference>
<dbReference type="PANTHER" id="PTHR30055:SF175">
    <property type="entry name" value="HTH-TYPE TRANSCRIPTIONAL REPRESSOR KSTR2"/>
    <property type="match status" value="1"/>
</dbReference>
<dbReference type="GO" id="GO:0000976">
    <property type="term" value="F:transcription cis-regulatory region binding"/>
    <property type="evidence" value="ECO:0007669"/>
    <property type="project" value="TreeGrafter"/>
</dbReference>
<dbReference type="RefSeq" id="WP_012844689.1">
    <property type="nucleotide sequence ID" value="NC_013501.1"/>
</dbReference>
<evidence type="ECO:0000313" key="8">
    <source>
        <dbReference type="Proteomes" id="UP000002221"/>
    </source>
</evidence>